<keyword evidence="1" id="KW-0812">Transmembrane</keyword>
<evidence type="ECO:0000313" key="3">
    <source>
        <dbReference type="Proteomes" id="UP000215771"/>
    </source>
</evidence>
<dbReference type="EMBL" id="NQMQ01000020">
    <property type="protein sequence ID" value="PAJ68970.1"/>
    <property type="molecule type" value="Genomic_DNA"/>
</dbReference>
<dbReference type="Pfam" id="PF05437">
    <property type="entry name" value="AzlD"/>
    <property type="match status" value="1"/>
</dbReference>
<keyword evidence="1" id="KW-0472">Membrane</keyword>
<feature type="transmembrane region" description="Helical" evidence="1">
    <location>
        <begin position="12"/>
        <end position="30"/>
    </location>
</feature>
<dbReference type="AlphaFoldDB" id="A0A269PBZ7"/>
<name>A0A269PBZ7_9CORY</name>
<accession>A0A269PBZ7</accession>
<reference evidence="2 3" key="1">
    <citation type="submission" date="2017-08" db="EMBL/GenBank/DDBJ databases">
        <authorList>
            <person name="de Groot N.N."/>
        </authorList>
    </citation>
    <scope>NUCLEOTIDE SEQUENCE [LARGE SCALE GENOMIC DNA]</scope>
    <source>
        <strain evidence="2 3">NBT06-6</strain>
    </source>
</reference>
<gene>
    <name evidence="2" type="ORF">CIG21_09750</name>
</gene>
<protein>
    <submittedName>
        <fullName evidence="2">Branched-chain amino acid ABC transporter permease</fullName>
    </submittedName>
</protein>
<feature type="transmembrane region" description="Helical" evidence="1">
    <location>
        <begin position="69"/>
        <end position="88"/>
    </location>
</feature>
<dbReference type="Proteomes" id="UP000215771">
    <property type="component" value="Unassembled WGS sequence"/>
</dbReference>
<evidence type="ECO:0000256" key="1">
    <source>
        <dbReference type="SAM" id="Phobius"/>
    </source>
</evidence>
<organism evidence="2 3">
    <name type="scientific">Corynebacterium hadale</name>
    <dbReference type="NCBI Taxonomy" id="2026255"/>
    <lineage>
        <taxon>Bacteria</taxon>
        <taxon>Bacillati</taxon>
        <taxon>Actinomycetota</taxon>
        <taxon>Actinomycetes</taxon>
        <taxon>Mycobacteriales</taxon>
        <taxon>Corynebacteriaceae</taxon>
        <taxon>Corynebacterium</taxon>
    </lineage>
</organism>
<dbReference type="RefSeq" id="WP_095278647.1">
    <property type="nucleotide sequence ID" value="NZ_CP047655.1"/>
</dbReference>
<keyword evidence="1" id="KW-1133">Transmembrane helix</keyword>
<comment type="caution">
    <text evidence="2">The sequence shown here is derived from an EMBL/GenBank/DDBJ whole genome shotgun (WGS) entry which is preliminary data.</text>
</comment>
<sequence length="112" mass="11768">MGLPETVTPGMVWAVLIPVCFVTVALRALPFSFLKLLKGSPFIEFLGLYMPVGVMTVLVVYTIGGASDAPGGVGAALIASVATLALHAWRRSPGLSIFTGTLLYMVLVNFVV</sequence>
<feature type="transmembrane region" description="Helical" evidence="1">
    <location>
        <begin position="42"/>
        <end position="63"/>
    </location>
</feature>
<feature type="transmembrane region" description="Helical" evidence="1">
    <location>
        <begin position="95"/>
        <end position="111"/>
    </location>
</feature>
<dbReference type="PIRSF" id="PIRSF003203">
    <property type="entry name" value="AzlD"/>
    <property type="match status" value="1"/>
</dbReference>
<proteinExistence type="predicted"/>
<dbReference type="InterPro" id="IPR008407">
    <property type="entry name" value="Brnchd-chn_aa_trnsp_AzlD"/>
</dbReference>
<evidence type="ECO:0000313" key="2">
    <source>
        <dbReference type="EMBL" id="PAJ68970.1"/>
    </source>
</evidence>